<comment type="caution">
    <text evidence="2">The sequence shown here is derived from an EMBL/GenBank/DDBJ whole genome shotgun (WGS) entry which is preliminary data.</text>
</comment>
<evidence type="ECO:0000313" key="2">
    <source>
        <dbReference type="EMBL" id="MFL0165011.1"/>
    </source>
</evidence>
<dbReference type="Pfam" id="PF07969">
    <property type="entry name" value="Amidohydro_3"/>
    <property type="match status" value="2"/>
</dbReference>
<dbReference type="Gene3D" id="3.20.20.140">
    <property type="entry name" value="Metal-dependent hydrolases"/>
    <property type="match status" value="1"/>
</dbReference>
<feature type="domain" description="Amidohydrolase 3" evidence="1">
    <location>
        <begin position="46"/>
        <end position="191"/>
    </location>
</feature>
<keyword evidence="3" id="KW-1185">Reference proteome</keyword>
<dbReference type="Gene3D" id="3.30.1490.130">
    <property type="entry name" value="D-aminoacylase. Domain 3"/>
    <property type="match status" value="1"/>
</dbReference>
<dbReference type="SUPFAM" id="SSF51556">
    <property type="entry name" value="Metallo-dependent hydrolases"/>
    <property type="match status" value="1"/>
</dbReference>
<dbReference type="SUPFAM" id="SSF51338">
    <property type="entry name" value="Composite domain of metallo-dependent hydrolases"/>
    <property type="match status" value="1"/>
</dbReference>
<dbReference type="RefSeq" id="WP_406760887.1">
    <property type="nucleotide sequence ID" value="NZ_JBJIAB010000007.1"/>
</dbReference>
<protein>
    <submittedName>
        <fullName evidence="2">Amidohydrolase family protein</fullName>
    </submittedName>
</protein>
<dbReference type="InterPro" id="IPR011059">
    <property type="entry name" value="Metal-dep_hydrolase_composite"/>
</dbReference>
<dbReference type="InterPro" id="IPR023100">
    <property type="entry name" value="D-aminoacylase_insert_dom_sf"/>
</dbReference>
<sequence>MKWMISNGTIVDGTNKPAYSGDLIISDDTIIEIGDLESKKEAMDYVLDASGLTVAPGFIDTHSHSDLEILSNQNIRPKIYQGITTEVLGQDGISMAPLPSKFVKDWRKNLSGLEGDSDEISWDYKTVKDYFNAIEDRGLVSNVCYLVPHGNIRMEAMGLSSNKADKEDIESMKLILRRELESGAIGLSSGLIYIPCAYGDTEELIELCKVVAEYNKIFVVHQRSEANEIIDSMKEIIRIGKESGVKIHFSHFKICGKNNWHKIDDIVSLIEEAEKEGVKISFDQYPYDAGSTMLSVIIPPWVHNGGTNKMLERIKSKDLRQKIINEIYETNCNWDNFIEFAGIDGIYITSVKTYKNKEIIGKNLKELGEIRNQDPIEATLDLLIEEENAVGMIDYYGSEDHIIQFMKRPEQNFCTDGLLGGKPHPRVYGAFPRVLGRYVRELNALTLEEAIYKMTSKSAVTMGIKDRGCLDVGFKADIVIFDKDKIMDKGTFIEPEQYPEGISYVIVNGNIVVENENYSPGNYGAIIKLET</sequence>
<evidence type="ECO:0000313" key="3">
    <source>
        <dbReference type="Proteomes" id="UP001623600"/>
    </source>
</evidence>
<dbReference type="InterPro" id="IPR050378">
    <property type="entry name" value="Metallo-dep_Hydrolases_sf"/>
</dbReference>
<name>A0ABW8S314_9CLOT</name>
<organism evidence="2 3">
    <name type="scientific">Candidatus Clostridium helianthi</name>
    <dbReference type="NCBI Taxonomy" id="3381660"/>
    <lineage>
        <taxon>Bacteria</taxon>
        <taxon>Bacillati</taxon>
        <taxon>Bacillota</taxon>
        <taxon>Clostridia</taxon>
        <taxon>Eubacteriales</taxon>
        <taxon>Clostridiaceae</taxon>
        <taxon>Clostridium</taxon>
    </lineage>
</organism>
<accession>A0ABW8S314</accession>
<gene>
    <name evidence="2" type="ORF">ACJDTP_08015</name>
</gene>
<dbReference type="CDD" id="cd01297">
    <property type="entry name" value="D-aminoacylase"/>
    <property type="match status" value="1"/>
</dbReference>
<dbReference type="PANTHER" id="PTHR11647:SF1">
    <property type="entry name" value="COLLAPSIN RESPONSE MEDIATOR PROTEIN"/>
    <property type="match status" value="1"/>
</dbReference>
<dbReference type="EMBL" id="JBJIAB010000007">
    <property type="protein sequence ID" value="MFL0165011.1"/>
    <property type="molecule type" value="Genomic_DNA"/>
</dbReference>
<proteinExistence type="predicted"/>
<evidence type="ECO:0000259" key="1">
    <source>
        <dbReference type="Pfam" id="PF07969"/>
    </source>
</evidence>
<reference evidence="2 3" key="1">
    <citation type="submission" date="2024-11" db="EMBL/GenBank/DDBJ databases">
        <authorList>
            <person name="Heng Y.C."/>
            <person name="Lim A.C.H."/>
            <person name="Lee J.K.Y."/>
            <person name="Kittelmann S."/>
        </authorList>
    </citation>
    <scope>NUCLEOTIDE SEQUENCE [LARGE SCALE GENOMIC DNA]</scope>
    <source>
        <strain evidence="2 3">WILCCON 0112</strain>
    </source>
</reference>
<dbReference type="Proteomes" id="UP001623600">
    <property type="component" value="Unassembled WGS sequence"/>
</dbReference>
<feature type="domain" description="Amidohydrolase 3" evidence="1">
    <location>
        <begin position="422"/>
        <end position="513"/>
    </location>
</feature>
<dbReference type="PANTHER" id="PTHR11647">
    <property type="entry name" value="HYDRANTOINASE/DIHYDROPYRIMIDINASE FAMILY MEMBER"/>
    <property type="match status" value="1"/>
</dbReference>
<dbReference type="Gene3D" id="2.30.40.10">
    <property type="entry name" value="Urease, subunit C, domain 1"/>
    <property type="match status" value="1"/>
</dbReference>
<dbReference type="InterPro" id="IPR013108">
    <property type="entry name" value="Amidohydro_3"/>
</dbReference>
<dbReference type="InterPro" id="IPR032466">
    <property type="entry name" value="Metal_Hydrolase"/>
</dbReference>